<organism evidence="6 7">
    <name type="scientific">Poecilia mexicana</name>
    <dbReference type="NCBI Taxonomy" id="48701"/>
    <lineage>
        <taxon>Eukaryota</taxon>
        <taxon>Metazoa</taxon>
        <taxon>Chordata</taxon>
        <taxon>Craniata</taxon>
        <taxon>Vertebrata</taxon>
        <taxon>Euteleostomi</taxon>
        <taxon>Actinopterygii</taxon>
        <taxon>Neopterygii</taxon>
        <taxon>Teleostei</taxon>
        <taxon>Neoteleostei</taxon>
        <taxon>Acanthomorphata</taxon>
        <taxon>Ovalentaria</taxon>
        <taxon>Atherinomorphae</taxon>
        <taxon>Cyprinodontiformes</taxon>
        <taxon>Poeciliidae</taxon>
        <taxon>Poeciliinae</taxon>
        <taxon>Poecilia</taxon>
    </lineage>
</organism>
<dbReference type="SUPFAM" id="SSF54236">
    <property type="entry name" value="Ubiquitin-like"/>
    <property type="match status" value="1"/>
</dbReference>
<dbReference type="InterPro" id="IPR029071">
    <property type="entry name" value="Ubiquitin-like_domsf"/>
</dbReference>
<dbReference type="PROSITE" id="PS50009">
    <property type="entry name" value="RASGEF_CAT"/>
    <property type="match status" value="1"/>
</dbReference>
<feature type="compositionally biased region" description="Low complexity" evidence="3">
    <location>
        <begin position="10"/>
        <end position="21"/>
    </location>
</feature>
<proteinExistence type="predicted"/>
<dbReference type="AlphaFoldDB" id="A0A3B3XM88"/>
<dbReference type="GO" id="GO:0005085">
    <property type="term" value="F:guanyl-nucleotide exchange factor activity"/>
    <property type="evidence" value="ECO:0007669"/>
    <property type="project" value="UniProtKB-KW"/>
</dbReference>
<dbReference type="PANTHER" id="PTHR23113:SF26">
    <property type="entry name" value="RAP GUANINE NUCLEOTIDE EXCHANGE FACTOR 5"/>
    <property type="match status" value="1"/>
</dbReference>
<evidence type="ECO:0000259" key="4">
    <source>
        <dbReference type="PROSITE" id="PS50009"/>
    </source>
</evidence>
<dbReference type="Gene3D" id="3.10.20.90">
    <property type="entry name" value="Phosphatidylinositol 3-kinase Catalytic Subunit, Chain A, domain 1"/>
    <property type="match status" value="1"/>
</dbReference>
<dbReference type="InterPro" id="IPR023578">
    <property type="entry name" value="Ras_GEF_dom_sf"/>
</dbReference>
<evidence type="ECO:0000256" key="1">
    <source>
        <dbReference type="ARBA" id="ARBA00022658"/>
    </source>
</evidence>
<feature type="region of interest" description="Disordered" evidence="3">
    <location>
        <begin position="1"/>
        <end position="22"/>
    </location>
</feature>
<feature type="domain" description="N-terminal Ras-GEF" evidence="5">
    <location>
        <begin position="79"/>
        <end position="211"/>
    </location>
</feature>
<dbReference type="Gene3D" id="1.10.840.10">
    <property type="entry name" value="Ras guanine-nucleotide exchange factors catalytic domain"/>
    <property type="match status" value="1"/>
</dbReference>
<dbReference type="InterPro" id="IPR001895">
    <property type="entry name" value="RASGEF_cat_dom"/>
</dbReference>
<evidence type="ECO:0000259" key="5">
    <source>
        <dbReference type="PROSITE" id="PS50212"/>
    </source>
</evidence>
<feature type="domain" description="Ras-GEF" evidence="4">
    <location>
        <begin position="343"/>
        <end position="398"/>
    </location>
</feature>
<keyword evidence="7" id="KW-1185">Reference proteome</keyword>
<accession>A0A3B3XM88</accession>
<dbReference type="Ensembl" id="ENSPMET00000033278.1">
    <property type="protein sequence ID" value="ENSPMEP00000016139.1"/>
    <property type="gene ID" value="ENSPMEG00000018785.1"/>
</dbReference>
<reference evidence="6" key="2">
    <citation type="submission" date="2025-09" db="UniProtKB">
        <authorList>
            <consortium name="Ensembl"/>
        </authorList>
    </citation>
    <scope>IDENTIFICATION</scope>
</reference>
<evidence type="ECO:0000256" key="2">
    <source>
        <dbReference type="PROSITE-ProRule" id="PRU00168"/>
    </source>
</evidence>
<protein>
    <recommendedName>
        <fullName evidence="8">RPGF5</fullName>
    </recommendedName>
</protein>
<dbReference type="SMART" id="SM00229">
    <property type="entry name" value="RasGEFN"/>
    <property type="match status" value="1"/>
</dbReference>
<dbReference type="InterPro" id="IPR000651">
    <property type="entry name" value="Ras-like_Gua-exchang_fac_N"/>
</dbReference>
<dbReference type="CDD" id="cd06224">
    <property type="entry name" value="REM"/>
    <property type="match status" value="1"/>
</dbReference>
<name>A0A3B3XM88_9TELE</name>
<dbReference type="PANTHER" id="PTHR23113">
    <property type="entry name" value="GUANINE NUCLEOTIDE EXCHANGE FACTOR"/>
    <property type="match status" value="1"/>
</dbReference>
<dbReference type="GO" id="GO:0007265">
    <property type="term" value="P:Ras protein signal transduction"/>
    <property type="evidence" value="ECO:0007669"/>
    <property type="project" value="TreeGrafter"/>
</dbReference>
<dbReference type="InterPro" id="IPR036964">
    <property type="entry name" value="RASGEF_cat_dom_sf"/>
</dbReference>
<sequence length="398" mass="46180">MKHSDPPPSSFFSPSLQPQSDEAVRLCVREREPQTMPTFDVPYFRYIDDEGTEGEEEWSSSRSLSSIGRDSSADSVVSDRYAVVSGTPEKILEHLLGDMTLDDDRGTTQGKESDMLLDDFLLTYPVFMSTSDLCQALLGQYPCMEDLKEALERKQKVLHLVWHWMSLCKEFLREDEHVKIFLKSLYRCMFDDLYEHPALEKDVIELQKFYHLRRRQALSHQLSLKENGLRSRITQRENKEVLCRVYVTMDSYLSAKVHCEVVAQELLQAVAERMDVPASELILVAITYPGGRLLLQPQDRVFSNSLRPVGRLHVCRKDLGEVLNPFTDNSELQQRTARMLTLNTWDVAVALTNFDWTIFNSMHEQELIYFTFNRHVCSSYTMPLEMLLQQCNEVQLWV</sequence>
<dbReference type="InterPro" id="IPR008937">
    <property type="entry name" value="Ras-like_GEF"/>
</dbReference>
<dbReference type="Gene3D" id="1.20.870.10">
    <property type="entry name" value="Son of sevenless (SoS) protein Chain: S domain 1"/>
    <property type="match status" value="1"/>
</dbReference>
<evidence type="ECO:0000313" key="6">
    <source>
        <dbReference type="Ensembl" id="ENSPMEP00000016139.1"/>
    </source>
</evidence>
<dbReference type="PROSITE" id="PS50212">
    <property type="entry name" value="RASGEF_NTER"/>
    <property type="match status" value="1"/>
</dbReference>
<dbReference type="Proteomes" id="UP000261480">
    <property type="component" value="Unplaced"/>
</dbReference>
<evidence type="ECO:0000256" key="3">
    <source>
        <dbReference type="SAM" id="MobiDB-lite"/>
    </source>
</evidence>
<dbReference type="STRING" id="48701.ENSPMEP00000016139"/>
<reference evidence="6" key="1">
    <citation type="submission" date="2025-08" db="UniProtKB">
        <authorList>
            <consortium name="Ensembl"/>
        </authorList>
    </citation>
    <scope>IDENTIFICATION</scope>
</reference>
<dbReference type="Pfam" id="PF00618">
    <property type="entry name" value="RasGEF_N"/>
    <property type="match status" value="1"/>
</dbReference>
<evidence type="ECO:0008006" key="8">
    <source>
        <dbReference type="Google" id="ProtNLM"/>
    </source>
</evidence>
<dbReference type="GO" id="GO:0005886">
    <property type="term" value="C:plasma membrane"/>
    <property type="evidence" value="ECO:0007669"/>
    <property type="project" value="TreeGrafter"/>
</dbReference>
<evidence type="ECO:0000313" key="7">
    <source>
        <dbReference type="Proteomes" id="UP000261480"/>
    </source>
</evidence>
<keyword evidence="1 2" id="KW-0344">Guanine-nucleotide releasing factor</keyword>
<dbReference type="SUPFAM" id="SSF48366">
    <property type="entry name" value="Ras GEF"/>
    <property type="match status" value="1"/>
</dbReference>